<dbReference type="AlphaFoldDB" id="A0A3N4PBN9"/>
<dbReference type="OrthoDB" id="9781189at2"/>
<dbReference type="Proteomes" id="UP000278351">
    <property type="component" value="Unassembled WGS sequence"/>
</dbReference>
<reference evidence="2 3" key="1">
    <citation type="submission" date="2018-11" db="EMBL/GenBank/DDBJ databases">
        <title>Chitinophaga lutea sp.nov., isolate from arsenic contaminated soil.</title>
        <authorList>
            <person name="Zong Y."/>
        </authorList>
    </citation>
    <scope>NUCLEOTIDE SEQUENCE [LARGE SCALE GENOMIC DNA]</scope>
    <source>
        <strain evidence="2 3">ZY74</strain>
    </source>
</reference>
<dbReference type="InterPro" id="IPR052533">
    <property type="entry name" value="WalJ/YycJ-like"/>
</dbReference>
<dbReference type="RefSeq" id="WP_123849159.1">
    <property type="nucleotide sequence ID" value="NZ_RPDH01000003.1"/>
</dbReference>
<evidence type="ECO:0000313" key="2">
    <source>
        <dbReference type="EMBL" id="RPE05515.1"/>
    </source>
</evidence>
<accession>A0A3N4PBN9</accession>
<dbReference type="Gene3D" id="3.60.15.10">
    <property type="entry name" value="Ribonuclease Z/Hydroxyacylglutathione hydrolase-like"/>
    <property type="match status" value="1"/>
</dbReference>
<sequence>MQLHVIGSNSSGNAYILQGEKDTLLIECGVHFRKIKEALGFNVRGVNCIVSHSHGDHAKSLKDVMNAGIPVYAGLETFKAAGVDKHHRAVPVRPGVSYQIGGFKVKPFSVNHDVPCFGFLIQHAECGLALFLTDTYFCDYTFPGLNNIIVECNHALDIIDSNGTPGFLRDRIIQSHMNLETCKGLLAANDLTSVNNIVLIHLSDSNSDERRFQREVQELTGKDIHIATAGLSIPFNKTAI</sequence>
<protein>
    <submittedName>
        <fullName evidence="2">MBL fold metallo-hydrolase</fullName>
    </submittedName>
</protein>
<dbReference type="InterPro" id="IPR001279">
    <property type="entry name" value="Metallo-B-lactamas"/>
</dbReference>
<keyword evidence="3" id="KW-1185">Reference proteome</keyword>
<name>A0A3N4PBN9_9BACT</name>
<organism evidence="2 3">
    <name type="scientific">Chitinophaga lutea</name>
    <dbReference type="NCBI Taxonomy" id="2488634"/>
    <lineage>
        <taxon>Bacteria</taxon>
        <taxon>Pseudomonadati</taxon>
        <taxon>Bacteroidota</taxon>
        <taxon>Chitinophagia</taxon>
        <taxon>Chitinophagales</taxon>
        <taxon>Chitinophagaceae</taxon>
        <taxon>Chitinophaga</taxon>
    </lineage>
</organism>
<feature type="domain" description="Metallo-beta-lactamase" evidence="1">
    <location>
        <begin position="11"/>
        <end position="176"/>
    </location>
</feature>
<dbReference type="InterPro" id="IPR036866">
    <property type="entry name" value="RibonucZ/Hydroxyglut_hydro"/>
</dbReference>
<dbReference type="PANTHER" id="PTHR47619">
    <property type="entry name" value="METALLO-HYDROLASE YYCJ-RELATED"/>
    <property type="match status" value="1"/>
</dbReference>
<comment type="caution">
    <text evidence="2">The sequence shown here is derived from an EMBL/GenBank/DDBJ whole genome shotgun (WGS) entry which is preliminary data.</text>
</comment>
<dbReference type="SMART" id="SM00849">
    <property type="entry name" value="Lactamase_B"/>
    <property type="match status" value="1"/>
</dbReference>
<dbReference type="GO" id="GO:0016787">
    <property type="term" value="F:hydrolase activity"/>
    <property type="evidence" value="ECO:0007669"/>
    <property type="project" value="UniProtKB-KW"/>
</dbReference>
<dbReference type="SUPFAM" id="SSF56281">
    <property type="entry name" value="Metallo-hydrolase/oxidoreductase"/>
    <property type="match status" value="1"/>
</dbReference>
<evidence type="ECO:0000313" key="3">
    <source>
        <dbReference type="Proteomes" id="UP000278351"/>
    </source>
</evidence>
<gene>
    <name evidence="2" type="ORF">EGT74_24330</name>
</gene>
<evidence type="ECO:0000259" key="1">
    <source>
        <dbReference type="SMART" id="SM00849"/>
    </source>
</evidence>
<dbReference type="Pfam" id="PF00753">
    <property type="entry name" value="Lactamase_B"/>
    <property type="match status" value="1"/>
</dbReference>
<keyword evidence="2" id="KW-0378">Hydrolase</keyword>
<dbReference type="EMBL" id="RPDH01000003">
    <property type="protein sequence ID" value="RPE05515.1"/>
    <property type="molecule type" value="Genomic_DNA"/>
</dbReference>
<proteinExistence type="predicted"/>
<dbReference type="PANTHER" id="PTHR47619:SF1">
    <property type="entry name" value="EXODEOXYRIBONUCLEASE WALJ"/>
    <property type="match status" value="1"/>
</dbReference>